<dbReference type="Pfam" id="PF13511">
    <property type="entry name" value="DUF4124"/>
    <property type="match status" value="1"/>
</dbReference>
<dbReference type="OrthoDB" id="7062774at2"/>
<keyword evidence="1" id="KW-0732">Signal</keyword>
<dbReference type="AlphaFoldDB" id="A0A094JCM7"/>
<organism evidence="3 4">
    <name type="scientific">Shewanella mangrovi</name>
    <dbReference type="NCBI Taxonomy" id="1515746"/>
    <lineage>
        <taxon>Bacteria</taxon>
        <taxon>Pseudomonadati</taxon>
        <taxon>Pseudomonadota</taxon>
        <taxon>Gammaproteobacteria</taxon>
        <taxon>Alteromonadales</taxon>
        <taxon>Shewanellaceae</taxon>
        <taxon>Shewanella</taxon>
    </lineage>
</organism>
<dbReference type="STRING" id="1515746.HR45_09660"/>
<proteinExistence type="predicted"/>
<dbReference type="Proteomes" id="UP000029264">
    <property type="component" value="Unassembled WGS sequence"/>
</dbReference>
<evidence type="ECO:0000313" key="3">
    <source>
        <dbReference type="EMBL" id="KFZ37675.1"/>
    </source>
</evidence>
<dbReference type="EMBL" id="JPEO01000005">
    <property type="protein sequence ID" value="KFZ37675.1"/>
    <property type="molecule type" value="Genomic_DNA"/>
</dbReference>
<reference evidence="3 4" key="1">
    <citation type="submission" date="2014-06" db="EMBL/GenBank/DDBJ databases">
        <title>Shewanella sp. YQH10.</title>
        <authorList>
            <person name="Liu Y."/>
            <person name="Zeng R."/>
        </authorList>
    </citation>
    <scope>NUCLEOTIDE SEQUENCE [LARGE SCALE GENOMIC DNA]</scope>
    <source>
        <strain evidence="3 4">YQH10</strain>
    </source>
</reference>
<accession>A0A094JCM7</accession>
<feature type="chain" id="PRO_5001905842" description="DUF4124 domain-containing protein" evidence="1">
    <location>
        <begin position="18"/>
        <end position="181"/>
    </location>
</feature>
<comment type="caution">
    <text evidence="3">The sequence shown here is derived from an EMBL/GenBank/DDBJ whole genome shotgun (WGS) entry which is preliminary data.</text>
</comment>
<evidence type="ECO:0000256" key="1">
    <source>
        <dbReference type="SAM" id="SignalP"/>
    </source>
</evidence>
<keyword evidence="4" id="KW-1185">Reference proteome</keyword>
<dbReference type="InterPro" id="IPR013783">
    <property type="entry name" value="Ig-like_fold"/>
</dbReference>
<feature type="domain" description="DUF4124" evidence="2">
    <location>
        <begin position="8"/>
        <end position="57"/>
    </location>
</feature>
<gene>
    <name evidence="3" type="ORF">HR45_09660</name>
</gene>
<evidence type="ECO:0000259" key="2">
    <source>
        <dbReference type="Pfam" id="PF13511"/>
    </source>
</evidence>
<protein>
    <recommendedName>
        <fullName evidence="2">DUF4124 domain-containing protein</fullName>
    </recommendedName>
</protein>
<dbReference type="Gene3D" id="2.60.40.10">
    <property type="entry name" value="Immunoglobulins"/>
    <property type="match status" value="1"/>
</dbReference>
<dbReference type="RefSeq" id="WP_037442249.1">
    <property type="nucleotide sequence ID" value="NZ_JPEO01000005.1"/>
</dbReference>
<sequence>MRNVLIVLALFSIAAQAAIYKWVDKDGKVHFTDQPHPNAEVVELNQNTQNSVAIPVPKPLNIGEPTAKTEQPAIQYQLQITSPEHDATIRSNPGELVVSVEVSPNLASGHYLQLYIDGVATTEAQAAPVFQLHGIERGQHQIVAKVIQQNGKVLASSSAITIYMHQAGLIKPAIAAPSIRK</sequence>
<name>A0A094JCM7_9GAMM</name>
<evidence type="ECO:0000313" key="4">
    <source>
        <dbReference type="Proteomes" id="UP000029264"/>
    </source>
</evidence>
<feature type="signal peptide" evidence="1">
    <location>
        <begin position="1"/>
        <end position="17"/>
    </location>
</feature>
<dbReference type="InterPro" id="IPR025392">
    <property type="entry name" value="DUF4124"/>
</dbReference>
<dbReference type="eggNOG" id="ENOG5032YZ5">
    <property type="taxonomic scope" value="Bacteria"/>
</dbReference>